<evidence type="ECO:0000256" key="2">
    <source>
        <dbReference type="SAM" id="Phobius"/>
    </source>
</evidence>
<sequence length="205" mass="21734">MAPTSLPWHQTSPAHEGPLQTVTGLHAIVPDDVDLGAIERGLADDHVDAPAEDTAGLRQVVTKAQSEGHDMYFVVLTEAQPRFTYYRDIATALQEKTGGTVIVFGPNTIGSASDDFSRVQLEQAQDNLNVSNPTVGANQILDRMTDQTQVPWTVVTVLLVVVVAIGAVAARILGRRRSTRSETTPAPAASTPGDSAEPKASTPDA</sequence>
<keyword evidence="4" id="KW-1185">Reference proteome</keyword>
<evidence type="ECO:0000313" key="4">
    <source>
        <dbReference type="Proteomes" id="UP001432128"/>
    </source>
</evidence>
<evidence type="ECO:0000313" key="3">
    <source>
        <dbReference type="EMBL" id="WUM20653.1"/>
    </source>
</evidence>
<keyword evidence="2" id="KW-0812">Transmembrane</keyword>
<reference evidence="3 4" key="1">
    <citation type="submission" date="2022-10" db="EMBL/GenBank/DDBJ databases">
        <title>The complete genomes of actinobacterial strains from the NBC collection.</title>
        <authorList>
            <person name="Joergensen T.S."/>
            <person name="Alvarez Arevalo M."/>
            <person name="Sterndorff E.B."/>
            <person name="Faurdal D."/>
            <person name="Vuksanovic O."/>
            <person name="Mourched A.-S."/>
            <person name="Charusanti P."/>
            <person name="Shaw S."/>
            <person name="Blin K."/>
            <person name="Weber T."/>
        </authorList>
    </citation>
    <scope>NUCLEOTIDE SEQUENCE [LARGE SCALE GENOMIC DNA]</scope>
    <source>
        <strain evidence="3 4">NBC_00319</strain>
    </source>
</reference>
<dbReference type="KEGG" id="whr:OG579_02120"/>
<dbReference type="EMBL" id="CP108021">
    <property type="protein sequence ID" value="WUM20653.1"/>
    <property type="molecule type" value="Genomic_DNA"/>
</dbReference>
<dbReference type="Proteomes" id="UP001432128">
    <property type="component" value="Chromosome"/>
</dbReference>
<feature type="transmembrane region" description="Helical" evidence="2">
    <location>
        <begin position="150"/>
        <end position="173"/>
    </location>
</feature>
<organism evidence="3 4">
    <name type="scientific">Williamsia herbipolensis</name>
    <dbReference type="NCBI Taxonomy" id="1603258"/>
    <lineage>
        <taxon>Bacteria</taxon>
        <taxon>Bacillati</taxon>
        <taxon>Actinomycetota</taxon>
        <taxon>Actinomycetes</taxon>
        <taxon>Mycobacteriales</taxon>
        <taxon>Nocardiaceae</taxon>
        <taxon>Williamsia</taxon>
    </lineage>
</organism>
<name>A0AAU4K3W5_9NOCA</name>
<proteinExistence type="predicted"/>
<evidence type="ECO:0000256" key="1">
    <source>
        <dbReference type="SAM" id="MobiDB-lite"/>
    </source>
</evidence>
<dbReference type="RefSeq" id="WP_328857901.1">
    <property type="nucleotide sequence ID" value="NZ_CP108021.1"/>
</dbReference>
<accession>A0AAU4K3W5</accession>
<feature type="region of interest" description="Disordered" evidence="1">
    <location>
        <begin position="176"/>
        <end position="205"/>
    </location>
</feature>
<evidence type="ECO:0008006" key="5">
    <source>
        <dbReference type="Google" id="ProtNLM"/>
    </source>
</evidence>
<gene>
    <name evidence="3" type="ORF">OG579_02120</name>
</gene>
<keyword evidence="2" id="KW-0472">Membrane</keyword>
<dbReference type="InterPro" id="IPR046498">
    <property type="entry name" value="Rv1476-like"/>
</dbReference>
<dbReference type="Pfam" id="PF20381">
    <property type="entry name" value="Rv1476"/>
    <property type="match status" value="1"/>
</dbReference>
<keyword evidence="2" id="KW-1133">Transmembrane helix</keyword>
<protein>
    <recommendedName>
        <fullName evidence="5">TPM domain-containing protein</fullName>
    </recommendedName>
</protein>
<dbReference type="AlphaFoldDB" id="A0AAU4K3W5"/>